<organism evidence="2 3">
    <name type="scientific">Candidatus Lloydbacteria bacterium RIFCSPHIGHO2_02_FULL_51_22</name>
    <dbReference type="NCBI Taxonomy" id="1798663"/>
    <lineage>
        <taxon>Bacteria</taxon>
        <taxon>Candidatus Lloydiibacteriota</taxon>
    </lineage>
</organism>
<dbReference type="SUPFAM" id="SSF69304">
    <property type="entry name" value="Tricorn protease N-terminal domain"/>
    <property type="match status" value="1"/>
</dbReference>
<reference evidence="2 3" key="1">
    <citation type="journal article" date="2016" name="Nat. Commun.">
        <title>Thousands of microbial genomes shed light on interconnected biogeochemical processes in an aquifer system.</title>
        <authorList>
            <person name="Anantharaman K."/>
            <person name="Brown C.T."/>
            <person name="Hug L.A."/>
            <person name="Sharon I."/>
            <person name="Castelle C.J."/>
            <person name="Probst A.J."/>
            <person name="Thomas B.C."/>
            <person name="Singh A."/>
            <person name="Wilkins M.J."/>
            <person name="Karaoz U."/>
            <person name="Brodie E.L."/>
            <person name="Williams K.H."/>
            <person name="Hubbard S.S."/>
            <person name="Banfield J.F."/>
        </authorList>
    </citation>
    <scope>NUCLEOTIDE SEQUENCE [LARGE SCALE GENOMIC DNA]</scope>
</reference>
<accession>A0A1G2DB53</accession>
<protein>
    <submittedName>
        <fullName evidence="2">Uncharacterized protein</fullName>
    </submittedName>
</protein>
<gene>
    <name evidence="2" type="ORF">A3D67_02685</name>
</gene>
<feature type="transmembrane region" description="Helical" evidence="1">
    <location>
        <begin position="6"/>
        <end position="27"/>
    </location>
</feature>
<comment type="caution">
    <text evidence="2">The sequence shown here is derived from an EMBL/GenBank/DDBJ whole genome shotgun (WGS) entry which is preliminary data.</text>
</comment>
<sequence>MSQKTTVFIIGIFLAIIGGFFLAAFLISREKEKPFVEALRDVSPFGEILPDRGIKLPLEGGETPGAGGGAGGVSAPSTPLPALWKISAEPVVSATTFLRDGTEYVRYILLDTGNVYEYGATTTVKTRVTNTTAPGLKEVFWGVGGESLIARYLNESNALKTYRVQVLAPDEGGTAVPGESSGRLVGIFLADDIDEIAVSPDKTQYFSLVSKEATAVGTLTGFGTAVTSPPLAFTLPLTEWLPSWPEKNTLVFTTKSSARAEGFAYAFDVRQKTLKKILGGISGLTVLPSPGGEKMLYSRGLSGTIDTFVFDIKTGASQKIPVTTLSEKCAWETSATLVYCAVPERLGAGEYPDDWYQGVATFSDALWSIDTKTNTPQRIAVPVRDAQEEIDATSLILSSDESVLFFINKKDFSLWGLRLGS</sequence>
<dbReference type="EMBL" id="MHLN01000031">
    <property type="protein sequence ID" value="OGZ10857.1"/>
    <property type="molecule type" value="Genomic_DNA"/>
</dbReference>
<keyword evidence="1" id="KW-1133">Transmembrane helix</keyword>
<keyword evidence="1" id="KW-0812">Transmembrane</keyword>
<dbReference type="Proteomes" id="UP000178099">
    <property type="component" value="Unassembled WGS sequence"/>
</dbReference>
<evidence type="ECO:0000313" key="2">
    <source>
        <dbReference type="EMBL" id="OGZ10857.1"/>
    </source>
</evidence>
<evidence type="ECO:0000313" key="3">
    <source>
        <dbReference type="Proteomes" id="UP000178099"/>
    </source>
</evidence>
<name>A0A1G2DB53_9BACT</name>
<keyword evidence="1" id="KW-0472">Membrane</keyword>
<evidence type="ECO:0000256" key="1">
    <source>
        <dbReference type="SAM" id="Phobius"/>
    </source>
</evidence>
<proteinExistence type="predicted"/>
<dbReference type="AlphaFoldDB" id="A0A1G2DB53"/>